<evidence type="ECO:0000256" key="8">
    <source>
        <dbReference type="RuleBase" id="RU361215"/>
    </source>
</evidence>
<keyword evidence="6 8" id="KW-0788">Thiol protease</keyword>
<gene>
    <name evidence="10" type="ORF">MELLADRAFT_40503</name>
</gene>
<dbReference type="PRINTS" id="PR00707">
    <property type="entry name" value="UBCTHYDRLASE"/>
</dbReference>
<dbReference type="OrthoDB" id="427186at2759"/>
<dbReference type="HOGENOM" id="CLU_054406_1_1_1"/>
<evidence type="ECO:0000256" key="1">
    <source>
        <dbReference type="ARBA" id="ARBA00000707"/>
    </source>
</evidence>
<dbReference type="GO" id="GO:0006511">
    <property type="term" value="P:ubiquitin-dependent protein catabolic process"/>
    <property type="evidence" value="ECO:0007669"/>
    <property type="project" value="UniProtKB-UniRule"/>
</dbReference>
<dbReference type="GO" id="GO:0016579">
    <property type="term" value="P:protein deubiquitination"/>
    <property type="evidence" value="ECO:0007669"/>
    <property type="project" value="TreeGrafter"/>
</dbReference>
<proteinExistence type="inferred from homology"/>
<comment type="catalytic activity">
    <reaction evidence="1 8">
        <text>Thiol-dependent hydrolysis of ester, thioester, amide, peptide and isopeptide bonds formed by the C-terminal Gly of ubiquitin (a 76-residue protein attached to proteins as an intracellular targeting signal).</text>
        <dbReference type="EC" id="3.4.19.12"/>
    </reaction>
</comment>
<keyword evidence="3 8" id="KW-0645">Protease</keyword>
<dbReference type="GO" id="GO:0004843">
    <property type="term" value="F:cysteine-type deubiquitinase activity"/>
    <property type="evidence" value="ECO:0007669"/>
    <property type="project" value="UniProtKB-EC"/>
</dbReference>
<sequence>MRWLPLESNPEVMNEWSSALGLSIDSVSFTDIYGLDEELLGMIPTPVYAVLMLFPITEKYETFRAEENARVSKERAESDADELKKLDETIGNACGTMGLLHALANNPDVPIAPGPLKSLISRLQGKSPYERAKIIEEDSELEKVHASTARTGQSRLPGEDEEVLLHFVCFVKSPQGNRLIELDGRKDFAIDHGPLEGDLLHAVVPVVKKFMALADNDLQFNLIALCPTSQ</sequence>
<evidence type="ECO:0000256" key="2">
    <source>
        <dbReference type="ARBA" id="ARBA00009326"/>
    </source>
</evidence>
<name>F4S8H1_MELLP</name>
<dbReference type="KEGG" id="mlr:MELLADRAFT_40503"/>
<dbReference type="MEROPS" id="C12.003"/>
<dbReference type="PANTHER" id="PTHR10589">
    <property type="entry name" value="UBIQUITIN CARBOXYL-TERMINAL HYDROLASE"/>
    <property type="match status" value="1"/>
</dbReference>
<evidence type="ECO:0000259" key="9">
    <source>
        <dbReference type="PROSITE" id="PS52048"/>
    </source>
</evidence>
<dbReference type="GeneID" id="18927896"/>
<dbReference type="InterPro" id="IPR038765">
    <property type="entry name" value="Papain-like_cys_pep_sf"/>
</dbReference>
<accession>F4S8H1</accession>
<dbReference type="GO" id="GO:0005737">
    <property type="term" value="C:cytoplasm"/>
    <property type="evidence" value="ECO:0007669"/>
    <property type="project" value="TreeGrafter"/>
</dbReference>
<evidence type="ECO:0000256" key="5">
    <source>
        <dbReference type="ARBA" id="ARBA00022801"/>
    </source>
</evidence>
<evidence type="ECO:0000256" key="6">
    <source>
        <dbReference type="ARBA" id="ARBA00022807"/>
    </source>
</evidence>
<keyword evidence="11" id="KW-1185">Reference proteome</keyword>
<dbReference type="InterPro" id="IPR036959">
    <property type="entry name" value="Peptidase_C12_UCH_sf"/>
</dbReference>
<feature type="domain" description="UCH catalytic" evidence="9">
    <location>
        <begin position="2"/>
        <end position="227"/>
    </location>
</feature>
<dbReference type="InterPro" id="IPR001578">
    <property type="entry name" value="Peptidase_C12_UCH"/>
</dbReference>
<evidence type="ECO:0000256" key="4">
    <source>
        <dbReference type="ARBA" id="ARBA00022786"/>
    </source>
</evidence>
<dbReference type="AlphaFoldDB" id="F4S8H1"/>
<protein>
    <recommendedName>
        <fullName evidence="8">Ubiquitin carboxyl-terminal hydrolase</fullName>
        <ecNumber evidence="8">3.4.19.12</ecNumber>
    </recommendedName>
</protein>
<keyword evidence="4 8" id="KW-0833">Ubl conjugation pathway</keyword>
<dbReference type="CDD" id="cd09616">
    <property type="entry name" value="Peptidase_C12_UCH_L1_L3"/>
    <property type="match status" value="1"/>
</dbReference>
<reference evidence="11" key="1">
    <citation type="journal article" date="2011" name="Proc. Natl. Acad. Sci. U.S.A.">
        <title>Obligate biotrophy features unraveled by the genomic analysis of rust fungi.</title>
        <authorList>
            <person name="Duplessis S."/>
            <person name="Cuomo C.A."/>
            <person name="Lin Y.-C."/>
            <person name="Aerts A."/>
            <person name="Tisserant E."/>
            <person name="Veneault-Fourrey C."/>
            <person name="Joly D.L."/>
            <person name="Hacquard S."/>
            <person name="Amselem J."/>
            <person name="Cantarel B.L."/>
            <person name="Chiu R."/>
            <person name="Coutinho P.M."/>
            <person name="Feau N."/>
            <person name="Field M."/>
            <person name="Frey P."/>
            <person name="Gelhaye E."/>
            <person name="Goldberg J."/>
            <person name="Grabherr M.G."/>
            <person name="Kodira C.D."/>
            <person name="Kohler A."/>
            <person name="Kuees U."/>
            <person name="Lindquist E.A."/>
            <person name="Lucas S.M."/>
            <person name="Mago R."/>
            <person name="Mauceli E."/>
            <person name="Morin E."/>
            <person name="Murat C."/>
            <person name="Pangilinan J.L."/>
            <person name="Park R."/>
            <person name="Pearson M."/>
            <person name="Quesneville H."/>
            <person name="Rouhier N."/>
            <person name="Sakthikumar S."/>
            <person name="Salamov A.A."/>
            <person name="Schmutz J."/>
            <person name="Selles B."/>
            <person name="Shapiro H."/>
            <person name="Tanguay P."/>
            <person name="Tuskan G.A."/>
            <person name="Henrissat B."/>
            <person name="Van de Peer Y."/>
            <person name="Rouze P."/>
            <person name="Ellis J.G."/>
            <person name="Dodds P.N."/>
            <person name="Schein J.E."/>
            <person name="Zhong S."/>
            <person name="Hamelin R.C."/>
            <person name="Grigoriev I.V."/>
            <person name="Szabo L.J."/>
            <person name="Martin F."/>
        </authorList>
    </citation>
    <scope>NUCLEOTIDE SEQUENCE [LARGE SCALE GENOMIC DNA]</scope>
    <source>
        <strain evidence="11">98AG31 / pathotype 3-4-7</strain>
    </source>
</reference>
<evidence type="ECO:0000256" key="7">
    <source>
        <dbReference type="PROSITE-ProRule" id="PRU01393"/>
    </source>
</evidence>
<dbReference type="Proteomes" id="UP000001072">
    <property type="component" value="Unassembled WGS sequence"/>
</dbReference>
<comment type="caution">
    <text evidence="7">Lacks conserved residue(s) required for the propagation of feature annotation.</text>
</comment>
<comment type="similarity">
    <text evidence="2 7 8">Belongs to the peptidase C12 family.</text>
</comment>
<dbReference type="PANTHER" id="PTHR10589:SF17">
    <property type="entry name" value="UBIQUITIN CARBOXYL-TERMINAL HYDROLASE"/>
    <property type="match status" value="1"/>
</dbReference>
<dbReference type="EC" id="3.4.19.12" evidence="8"/>
<dbReference type="SUPFAM" id="SSF54001">
    <property type="entry name" value="Cysteine proteinases"/>
    <property type="match status" value="1"/>
</dbReference>
<dbReference type="VEuPathDB" id="FungiDB:MELLADRAFT_40503"/>
<dbReference type="Gene3D" id="3.40.532.10">
    <property type="entry name" value="Peptidase C12, ubiquitin carboxyl-terminal hydrolase"/>
    <property type="match status" value="1"/>
</dbReference>
<dbReference type="EMBL" id="GL883165">
    <property type="protein sequence ID" value="EGF99041.1"/>
    <property type="molecule type" value="Genomic_DNA"/>
</dbReference>
<evidence type="ECO:0000313" key="11">
    <source>
        <dbReference type="Proteomes" id="UP000001072"/>
    </source>
</evidence>
<keyword evidence="5 8" id="KW-0378">Hydrolase</keyword>
<dbReference type="RefSeq" id="XP_007417675.1">
    <property type="nucleotide sequence ID" value="XM_007417613.1"/>
</dbReference>
<evidence type="ECO:0000313" key="10">
    <source>
        <dbReference type="EMBL" id="EGF99041.1"/>
    </source>
</evidence>
<dbReference type="PROSITE" id="PS52048">
    <property type="entry name" value="UCH_DOMAIN"/>
    <property type="match status" value="1"/>
</dbReference>
<dbReference type="FunFam" id="3.40.532.10:FF:000006">
    <property type="entry name" value="Ubiquitin carboxyl-terminal hydrolase"/>
    <property type="match status" value="1"/>
</dbReference>
<dbReference type="STRING" id="747676.F4S8H1"/>
<dbReference type="InParanoid" id="F4S8H1"/>
<dbReference type="Pfam" id="PF01088">
    <property type="entry name" value="Peptidase_C12"/>
    <property type="match status" value="1"/>
</dbReference>
<dbReference type="FunCoup" id="F4S8H1">
    <property type="interactions" value="376"/>
</dbReference>
<organism evidence="11">
    <name type="scientific">Melampsora larici-populina (strain 98AG31 / pathotype 3-4-7)</name>
    <name type="common">Poplar leaf rust fungus</name>
    <dbReference type="NCBI Taxonomy" id="747676"/>
    <lineage>
        <taxon>Eukaryota</taxon>
        <taxon>Fungi</taxon>
        <taxon>Dikarya</taxon>
        <taxon>Basidiomycota</taxon>
        <taxon>Pucciniomycotina</taxon>
        <taxon>Pucciniomycetes</taxon>
        <taxon>Pucciniales</taxon>
        <taxon>Melampsoraceae</taxon>
        <taxon>Melampsora</taxon>
    </lineage>
</organism>
<evidence type="ECO:0000256" key="3">
    <source>
        <dbReference type="ARBA" id="ARBA00022670"/>
    </source>
</evidence>
<dbReference type="eggNOG" id="KOG1415">
    <property type="taxonomic scope" value="Eukaryota"/>
</dbReference>